<protein>
    <submittedName>
        <fullName evidence="1">Uncharacterized protein</fullName>
    </submittedName>
</protein>
<sequence length="70" mass="8051">MIDQQVRDRLIDAECGIDLERLSGDAKMELLTNLDSVVNLLRVVDGDLRDSLKVLDQRLVFIARRQNELK</sequence>
<name>K5E1N9_RHOBT</name>
<dbReference type="PATRIC" id="fig|993517.3.peg.5179"/>
<dbReference type="AlphaFoldDB" id="K5E1N9"/>
<dbReference type="EMBL" id="AMCW01000137">
    <property type="protein sequence ID" value="EKJ99685.1"/>
    <property type="molecule type" value="Genomic_DNA"/>
</dbReference>
<gene>
    <name evidence="1" type="ORF">RBSH_04769</name>
</gene>
<proteinExistence type="predicted"/>
<dbReference type="Proteomes" id="UP000007993">
    <property type="component" value="Unassembled WGS sequence"/>
</dbReference>
<organism evidence="1 2">
    <name type="scientific">Rhodopirellula baltica SH28</name>
    <dbReference type="NCBI Taxonomy" id="993517"/>
    <lineage>
        <taxon>Bacteria</taxon>
        <taxon>Pseudomonadati</taxon>
        <taxon>Planctomycetota</taxon>
        <taxon>Planctomycetia</taxon>
        <taxon>Pirellulales</taxon>
        <taxon>Pirellulaceae</taxon>
        <taxon>Rhodopirellula</taxon>
    </lineage>
</organism>
<evidence type="ECO:0000313" key="1">
    <source>
        <dbReference type="EMBL" id="EKJ99685.1"/>
    </source>
</evidence>
<comment type="caution">
    <text evidence="1">The sequence shown here is derived from an EMBL/GenBank/DDBJ whole genome shotgun (WGS) entry which is preliminary data.</text>
</comment>
<reference evidence="1 2" key="1">
    <citation type="journal article" date="2013" name="Mar. Genomics">
        <title>Expression of sulfatases in Rhodopirellula baltica and the diversity of sulfatases in the genus Rhodopirellula.</title>
        <authorList>
            <person name="Wegner C.E."/>
            <person name="Richter-Heitmann T."/>
            <person name="Klindworth A."/>
            <person name="Klockow C."/>
            <person name="Richter M."/>
            <person name="Achstetter T."/>
            <person name="Glockner F.O."/>
            <person name="Harder J."/>
        </authorList>
    </citation>
    <scope>NUCLEOTIDE SEQUENCE [LARGE SCALE GENOMIC DNA]</scope>
    <source>
        <strain evidence="1 2">SH28</strain>
    </source>
</reference>
<accession>K5E1N9</accession>
<evidence type="ECO:0000313" key="2">
    <source>
        <dbReference type="Proteomes" id="UP000007993"/>
    </source>
</evidence>